<keyword evidence="4" id="KW-0812">Transmembrane</keyword>
<proteinExistence type="inferred from homology"/>
<evidence type="ECO:0000313" key="14">
    <source>
        <dbReference type="Proteomes" id="UP000800038"/>
    </source>
</evidence>
<feature type="non-terminal residue" evidence="13">
    <location>
        <position position="1"/>
    </location>
</feature>
<dbReference type="Gene3D" id="2.10.109.10">
    <property type="entry name" value="Umud Fragment, subunit A"/>
    <property type="match status" value="1"/>
</dbReference>
<dbReference type="PANTHER" id="PTHR46041:SF2">
    <property type="entry name" value="MITOCHONDRIAL INNER MEMBRANE PROTEASE SUBUNIT 2"/>
    <property type="match status" value="1"/>
</dbReference>
<dbReference type="InterPro" id="IPR019533">
    <property type="entry name" value="Peptidase_S26"/>
</dbReference>
<keyword evidence="7" id="KW-1133">Transmembrane helix</keyword>
<evidence type="ECO:0000256" key="11">
    <source>
        <dbReference type="RuleBase" id="RU362041"/>
    </source>
</evidence>
<dbReference type="Proteomes" id="UP000800038">
    <property type="component" value="Unassembled WGS sequence"/>
</dbReference>
<sequence length="212" mass="24247">FVFWGTNGIAALCAMVWLRDHYIEFQHVRGSSMAPTLSPQAHETGTEDWVLVRPYLHRNNGQDNNKHGIQRGDVVTFWKPSEPREMGIKRVVALEGDEVWPARGYARDPSFRENRLGGLPDGLPDGDENALEEPGKVVVPYGHVWVEGDNWRKTWDSNDFGPISKGLIKAKAVWVWRDWFGVERVGDLRDKKERNMRSRVVEGRSEIPAVFL</sequence>
<name>A0A6A5SDF1_9PLEO</name>
<evidence type="ECO:0000256" key="7">
    <source>
        <dbReference type="ARBA" id="ARBA00022989"/>
    </source>
</evidence>
<evidence type="ECO:0000256" key="5">
    <source>
        <dbReference type="ARBA" id="ARBA00022792"/>
    </source>
</evidence>
<evidence type="ECO:0000256" key="10">
    <source>
        <dbReference type="PIRSR" id="PIRSR600223-1"/>
    </source>
</evidence>
<dbReference type="Pfam" id="PF10502">
    <property type="entry name" value="Peptidase_S26"/>
    <property type="match status" value="1"/>
</dbReference>
<dbReference type="PRINTS" id="PR00727">
    <property type="entry name" value="LEADERPTASE"/>
</dbReference>
<feature type="domain" description="Peptidase S26" evidence="12">
    <location>
        <begin position="8"/>
        <end position="176"/>
    </location>
</feature>
<dbReference type="EMBL" id="ML976098">
    <property type="protein sequence ID" value="KAF1938671.1"/>
    <property type="molecule type" value="Genomic_DNA"/>
</dbReference>
<evidence type="ECO:0000256" key="9">
    <source>
        <dbReference type="ARBA" id="ARBA00023136"/>
    </source>
</evidence>
<evidence type="ECO:0000256" key="4">
    <source>
        <dbReference type="ARBA" id="ARBA00022692"/>
    </source>
</evidence>
<dbReference type="GO" id="GO:0006465">
    <property type="term" value="P:signal peptide processing"/>
    <property type="evidence" value="ECO:0007669"/>
    <property type="project" value="InterPro"/>
</dbReference>
<keyword evidence="6 11" id="KW-0378">Hydrolase</keyword>
<dbReference type="PANTHER" id="PTHR46041">
    <property type="entry name" value="MITOCHONDRIAL INNER MEMBRANE PROTEASE SUBUNIT 2"/>
    <property type="match status" value="1"/>
</dbReference>
<evidence type="ECO:0000256" key="2">
    <source>
        <dbReference type="ARBA" id="ARBA00007066"/>
    </source>
</evidence>
<dbReference type="SUPFAM" id="SSF51306">
    <property type="entry name" value="LexA/Signal peptidase"/>
    <property type="match status" value="1"/>
</dbReference>
<dbReference type="OrthoDB" id="9996127at2759"/>
<keyword evidence="8 11" id="KW-0496">Mitochondrion</keyword>
<dbReference type="AlphaFoldDB" id="A0A6A5SDF1"/>
<dbReference type="NCBIfam" id="TIGR02227">
    <property type="entry name" value="sigpep_I_bact"/>
    <property type="match status" value="1"/>
</dbReference>
<keyword evidence="14" id="KW-1185">Reference proteome</keyword>
<comment type="subcellular location">
    <subcellularLocation>
        <location evidence="1">Mitochondrion inner membrane</location>
        <topology evidence="1">Single-pass membrane protein</topology>
    </subcellularLocation>
</comment>
<comment type="similarity">
    <text evidence="2">Belongs to the peptidase S26 family. IMP2 subfamily.</text>
</comment>
<evidence type="ECO:0000259" key="12">
    <source>
        <dbReference type="Pfam" id="PF10502"/>
    </source>
</evidence>
<dbReference type="CDD" id="cd06530">
    <property type="entry name" value="S26_SPase_I"/>
    <property type="match status" value="1"/>
</dbReference>
<dbReference type="GO" id="GO:0004252">
    <property type="term" value="F:serine-type endopeptidase activity"/>
    <property type="evidence" value="ECO:0007669"/>
    <property type="project" value="InterPro"/>
</dbReference>
<protein>
    <recommendedName>
        <fullName evidence="11">Mitochondrial inner membrane protease subunit</fullName>
        <ecNumber evidence="11">3.4.21.-</ecNumber>
    </recommendedName>
</protein>
<dbReference type="InterPro" id="IPR036286">
    <property type="entry name" value="LexA/Signal_pep-like_sf"/>
</dbReference>
<dbReference type="EC" id="3.4.21.-" evidence="11"/>
<evidence type="ECO:0000313" key="13">
    <source>
        <dbReference type="EMBL" id="KAF1938671.1"/>
    </source>
</evidence>
<feature type="active site" evidence="10">
    <location>
        <position position="89"/>
    </location>
</feature>
<dbReference type="InterPro" id="IPR000223">
    <property type="entry name" value="Pept_S26A_signal_pept_1"/>
</dbReference>
<evidence type="ECO:0000256" key="6">
    <source>
        <dbReference type="ARBA" id="ARBA00022801"/>
    </source>
</evidence>
<feature type="non-terminal residue" evidence="13">
    <location>
        <position position="212"/>
    </location>
</feature>
<evidence type="ECO:0000256" key="1">
    <source>
        <dbReference type="ARBA" id="ARBA00004434"/>
    </source>
</evidence>
<dbReference type="GO" id="GO:0006627">
    <property type="term" value="P:protein processing involved in protein targeting to mitochondrion"/>
    <property type="evidence" value="ECO:0007669"/>
    <property type="project" value="InterPro"/>
</dbReference>
<organism evidence="13 14">
    <name type="scientific">Clathrospora elynae</name>
    <dbReference type="NCBI Taxonomy" id="706981"/>
    <lineage>
        <taxon>Eukaryota</taxon>
        <taxon>Fungi</taxon>
        <taxon>Dikarya</taxon>
        <taxon>Ascomycota</taxon>
        <taxon>Pezizomycotina</taxon>
        <taxon>Dothideomycetes</taxon>
        <taxon>Pleosporomycetidae</taxon>
        <taxon>Pleosporales</taxon>
        <taxon>Diademaceae</taxon>
        <taxon>Clathrospora</taxon>
    </lineage>
</organism>
<evidence type="ECO:0000256" key="8">
    <source>
        <dbReference type="ARBA" id="ARBA00023128"/>
    </source>
</evidence>
<evidence type="ECO:0000256" key="3">
    <source>
        <dbReference type="ARBA" id="ARBA00022670"/>
    </source>
</evidence>
<keyword evidence="3 11" id="KW-0645">Protease</keyword>
<dbReference type="GO" id="GO:0042720">
    <property type="term" value="C:mitochondrial inner membrane peptidase complex"/>
    <property type="evidence" value="ECO:0007669"/>
    <property type="project" value="InterPro"/>
</dbReference>
<gene>
    <name evidence="13" type="ORF">EJ02DRAFT_330520</name>
</gene>
<feature type="active site" evidence="10">
    <location>
        <position position="32"/>
    </location>
</feature>
<keyword evidence="5 11" id="KW-0999">Mitochondrion inner membrane</keyword>
<accession>A0A6A5SDF1</accession>
<reference evidence="13" key="1">
    <citation type="journal article" date="2020" name="Stud. Mycol.">
        <title>101 Dothideomycetes genomes: a test case for predicting lifestyles and emergence of pathogens.</title>
        <authorList>
            <person name="Haridas S."/>
            <person name="Albert R."/>
            <person name="Binder M."/>
            <person name="Bloem J."/>
            <person name="Labutti K."/>
            <person name="Salamov A."/>
            <person name="Andreopoulos B."/>
            <person name="Baker S."/>
            <person name="Barry K."/>
            <person name="Bills G."/>
            <person name="Bluhm B."/>
            <person name="Cannon C."/>
            <person name="Castanera R."/>
            <person name="Culley D."/>
            <person name="Daum C."/>
            <person name="Ezra D."/>
            <person name="Gonzalez J."/>
            <person name="Henrissat B."/>
            <person name="Kuo A."/>
            <person name="Liang C."/>
            <person name="Lipzen A."/>
            <person name="Lutzoni F."/>
            <person name="Magnuson J."/>
            <person name="Mondo S."/>
            <person name="Nolan M."/>
            <person name="Ohm R."/>
            <person name="Pangilinan J."/>
            <person name="Park H.-J."/>
            <person name="Ramirez L."/>
            <person name="Alfaro M."/>
            <person name="Sun H."/>
            <person name="Tritt A."/>
            <person name="Yoshinaga Y."/>
            <person name="Zwiers L.-H."/>
            <person name="Turgeon B."/>
            <person name="Goodwin S."/>
            <person name="Spatafora J."/>
            <person name="Crous P."/>
            <person name="Grigoriev I."/>
        </authorList>
    </citation>
    <scope>NUCLEOTIDE SEQUENCE</scope>
    <source>
        <strain evidence="13">CBS 161.51</strain>
    </source>
</reference>
<keyword evidence="9" id="KW-0472">Membrane</keyword>
<dbReference type="InterPro" id="IPR037730">
    <property type="entry name" value="IMP2"/>
</dbReference>